<dbReference type="Gene3D" id="3.40.50.720">
    <property type="entry name" value="NAD(P)-binding Rossmann-like Domain"/>
    <property type="match status" value="1"/>
</dbReference>
<evidence type="ECO:0008006" key="3">
    <source>
        <dbReference type="Google" id="ProtNLM"/>
    </source>
</evidence>
<keyword evidence="2" id="KW-1185">Reference proteome</keyword>
<dbReference type="InterPro" id="IPR036291">
    <property type="entry name" value="NAD(P)-bd_dom_sf"/>
</dbReference>
<dbReference type="EMBL" id="BAAANL010000007">
    <property type="protein sequence ID" value="GAA1871540.1"/>
    <property type="molecule type" value="Genomic_DNA"/>
</dbReference>
<name>A0ABN2NK33_9MICO</name>
<evidence type="ECO:0000313" key="1">
    <source>
        <dbReference type="EMBL" id="GAA1871540.1"/>
    </source>
</evidence>
<proteinExistence type="predicted"/>
<reference evidence="1 2" key="1">
    <citation type="journal article" date="2019" name="Int. J. Syst. Evol. Microbiol.">
        <title>The Global Catalogue of Microorganisms (GCM) 10K type strain sequencing project: providing services to taxonomists for standard genome sequencing and annotation.</title>
        <authorList>
            <consortium name="The Broad Institute Genomics Platform"/>
            <consortium name="The Broad Institute Genome Sequencing Center for Infectious Disease"/>
            <person name="Wu L."/>
            <person name="Ma J."/>
        </authorList>
    </citation>
    <scope>NUCLEOTIDE SEQUENCE [LARGE SCALE GENOMIC DNA]</scope>
    <source>
        <strain evidence="1 2">JCM 14326</strain>
    </source>
</reference>
<dbReference type="SUPFAM" id="SSF51735">
    <property type="entry name" value="NAD(P)-binding Rossmann-fold domains"/>
    <property type="match status" value="1"/>
</dbReference>
<gene>
    <name evidence="1" type="ORF">GCM10009751_33470</name>
</gene>
<organism evidence="1 2">
    <name type="scientific">Myceligenerans crystallogenes</name>
    <dbReference type="NCBI Taxonomy" id="316335"/>
    <lineage>
        <taxon>Bacteria</taxon>
        <taxon>Bacillati</taxon>
        <taxon>Actinomycetota</taxon>
        <taxon>Actinomycetes</taxon>
        <taxon>Micrococcales</taxon>
        <taxon>Promicromonosporaceae</taxon>
        <taxon>Myceligenerans</taxon>
    </lineage>
</organism>
<dbReference type="Proteomes" id="UP001501094">
    <property type="component" value="Unassembled WGS sequence"/>
</dbReference>
<dbReference type="RefSeq" id="WP_344105113.1">
    <property type="nucleotide sequence ID" value="NZ_BAAANL010000007.1"/>
</dbReference>
<sequence length="237" mass="23801">MTPVVVAGASGFVGSRVVAGLSRAGRAVLAVSRSPLPMPDDAGPVVPVRYDDVAGLGEAVRVACERAGLPLPGGAVASIGGWQLGPRLLDEPDLAAWRATLDSHLTAHLATIRALAPLLRASEEPHPAYVVLNGAARAEAMAGSGAVNVTGAGLAMLVQVLRLEEASGAGGEAAGVGDVVVPERAGRALRFHELVLDHAVAGDDRNVAPEREVAPGAVVHALAAILDDPAAAGVVHV</sequence>
<comment type="caution">
    <text evidence="1">The sequence shown here is derived from an EMBL/GenBank/DDBJ whole genome shotgun (WGS) entry which is preliminary data.</text>
</comment>
<accession>A0ABN2NK33</accession>
<protein>
    <recommendedName>
        <fullName evidence="3">NAD(P)-dependent dehydrogenase, short-chain alcohol dehydrogenase family</fullName>
    </recommendedName>
</protein>
<evidence type="ECO:0000313" key="2">
    <source>
        <dbReference type="Proteomes" id="UP001501094"/>
    </source>
</evidence>